<dbReference type="Proteomes" id="UP000053558">
    <property type="component" value="Unassembled WGS sequence"/>
</dbReference>
<comment type="caution">
    <text evidence="2">The sequence shown here is derived from an EMBL/GenBank/DDBJ whole genome shotgun (WGS) entry which is preliminary data.</text>
</comment>
<dbReference type="AlphaFoldDB" id="A0A5M3N1H8"/>
<dbReference type="PANTHER" id="PTHR28058:SF1">
    <property type="entry name" value="SMALL RIBOSOMAL SUBUNIT PROTEIN BS1M"/>
    <property type="match status" value="1"/>
</dbReference>
<dbReference type="InterPro" id="IPR016712">
    <property type="entry name" value="Rbsml_bS1m-like"/>
</dbReference>
<dbReference type="KEGG" id="cput:CONPUDRAFT_79557"/>
<proteinExistence type="predicted"/>
<sequence>MSLAGYVPKFVPGNSPFGALLKQSKFSSFDPQIAQLYTSYGGHVHRGDFGLKRPIGVRKRGAAVTVKRVDSHEQQTEWNSAETQAAFVRNFDDARVPAREDPYAAERNSIFGTIRGGGEALEAFHVDSEFAPNESDPARWTLPALKNPGAMKNGQFRKHEDALRRRRTAGDFSAFAKEHFRGKGVAPPTAITPFSSPSSGSKSKSSKADNIDLYTLANDHFETWYSRYGRQRARAQRSDPSSRLLLPVPHAERGLSYAHVPALQTFLTVGPRRGRIIDSLSGTERGREKALVASYARYTGVVKREGGMASARAVEWDALAPSSSGSPNAGAGAGHNGETMLRVARATLTDSPSVVGRTRQGLKKAKITMELHVWGTGVLHERSNDFRPGSRKYVAAEPAGVAAPASVWGRAGVREASAALIRQRMAARLGGDGNGGQQTTGGDSRVTLGILEGIVRGDSESQGPV</sequence>
<evidence type="ECO:0000256" key="1">
    <source>
        <dbReference type="SAM" id="MobiDB-lite"/>
    </source>
</evidence>
<dbReference type="OMA" id="NRWIRMW"/>
<reference evidence="3" key="1">
    <citation type="journal article" date="2012" name="Science">
        <title>The Paleozoic origin of enzymatic lignin decomposition reconstructed from 31 fungal genomes.</title>
        <authorList>
            <person name="Floudas D."/>
            <person name="Binder M."/>
            <person name="Riley R."/>
            <person name="Barry K."/>
            <person name="Blanchette R.A."/>
            <person name="Henrissat B."/>
            <person name="Martinez A.T."/>
            <person name="Otillar R."/>
            <person name="Spatafora J.W."/>
            <person name="Yadav J.S."/>
            <person name="Aerts A."/>
            <person name="Benoit I."/>
            <person name="Boyd A."/>
            <person name="Carlson A."/>
            <person name="Copeland A."/>
            <person name="Coutinho P.M."/>
            <person name="de Vries R.P."/>
            <person name="Ferreira P."/>
            <person name="Findley K."/>
            <person name="Foster B."/>
            <person name="Gaskell J."/>
            <person name="Glotzer D."/>
            <person name="Gorecki P."/>
            <person name="Heitman J."/>
            <person name="Hesse C."/>
            <person name="Hori C."/>
            <person name="Igarashi K."/>
            <person name="Jurgens J.A."/>
            <person name="Kallen N."/>
            <person name="Kersten P."/>
            <person name="Kohler A."/>
            <person name="Kuees U."/>
            <person name="Kumar T.K.A."/>
            <person name="Kuo A."/>
            <person name="LaButti K."/>
            <person name="Larrondo L.F."/>
            <person name="Lindquist E."/>
            <person name="Ling A."/>
            <person name="Lombard V."/>
            <person name="Lucas S."/>
            <person name="Lundell T."/>
            <person name="Martin R."/>
            <person name="McLaughlin D.J."/>
            <person name="Morgenstern I."/>
            <person name="Morin E."/>
            <person name="Murat C."/>
            <person name="Nagy L.G."/>
            <person name="Nolan M."/>
            <person name="Ohm R.A."/>
            <person name="Patyshakuliyeva A."/>
            <person name="Rokas A."/>
            <person name="Ruiz-Duenas F.J."/>
            <person name="Sabat G."/>
            <person name="Salamov A."/>
            <person name="Samejima M."/>
            <person name="Schmutz J."/>
            <person name="Slot J.C."/>
            <person name="St John F."/>
            <person name="Stenlid J."/>
            <person name="Sun H."/>
            <person name="Sun S."/>
            <person name="Syed K."/>
            <person name="Tsang A."/>
            <person name="Wiebenga A."/>
            <person name="Young D."/>
            <person name="Pisabarro A."/>
            <person name="Eastwood D.C."/>
            <person name="Martin F."/>
            <person name="Cullen D."/>
            <person name="Grigoriev I.V."/>
            <person name="Hibbett D.S."/>
        </authorList>
    </citation>
    <scope>NUCLEOTIDE SEQUENCE [LARGE SCALE GENOMIC DNA]</scope>
    <source>
        <strain evidence="3">RWD-64-598 SS2</strain>
    </source>
</reference>
<feature type="region of interest" description="Disordered" evidence="1">
    <location>
        <begin position="184"/>
        <end position="207"/>
    </location>
</feature>
<dbReference type="OrthoDB" id="2735536at2759"/>
<keyword evidence="3" id="KW-1185">Reference proteome</keyword>
<evidence type="ECO:0000313" key="2">
    <source>
        <dbReference type="EMBL" id="EIW84755.1"/>
    </source>
</evidence>
<organism evidence="2 3">
    <name type="scientific">Coniophora puteana (strain RWD-64-598)</name>
    <name type="common">Brown rot fungus</name>
    <dbReference type="NCBI Taxonomy" id="741705"/>
    <lineage>
        <taxon>Eukaryota</taxon>
        <taxon>Fungi</taxon>
        <taxon>Dikarya</taxon>
        <taxon>Basidiomycota</taxon>
        <taxon>Agaricomycotina</taxon>
        <taxon>Agaricomycetes</taxon>
        <taxon>Agaricomycetidae</taxon>
        <taxon>Boletales</taxon>
        <taxon>Coniophorineae</taxon>
        <taxon>Coniophoraceae</taxon>
        <taxon>Coniophora</taxon>
    </lineage>
</organism>
<gene>
    <name evidence="2" type="ORF">CONPUDRAFT_79557</name>
</gene>
<dbReference type="RefSeq" id="XP_007764237.1">
    <property type="nucleotide sequence ID" value="XM_007766047.1"/>
</dbReference>
<accession>A0A5M3N1H8</accession>
<dbReference type="GeneID" id="19209942"/>
<dbReference type="PANTHER" id="PTHR28058">
    <property type="entry name" value="37S RIBOSOMAL PROTEIN MRP51, MITOCHONDRIAL"/>
    <property type="match status" value="1"/>
</dbReference>
<evidence type="ECO:0000313" key="3">
    <source>
        <dbReference type="Proteomes" id="UP000053558"/>
    </source>
</evidence>
<protein>
    <submittedName>
        <fullName evidence="2">Uncharacterized protein</fullName>
    </submittedName>
</protein>
<name>A0A5M3N1H8_CONPW</name>
<dbReference type="EMBL" id="JH711574">
    <property type="protein sequence ID" value="EIW84755.1"/>
    <property type="molecule type" value="Genomic_DNA"/>
</dbReference>